<feature type="domain" description="Amidohydrolase-related" evidence="2">
    <location>
        <begin position="407"/>
        <end position="490"/>
    </location>
</feature>
<keyword evidence="3" id="KW-0378">Hydrolase</keyword>
<keyword evidence="4" id="KW-1185">Reference proteome</keyword>
<dbReference type="Gene3D" id="3.40.50.10910">
    <property type="entry name" value="Amidohydrolase"/>
    <property type="match status" value="1"/>
</dbReference>
<dbReference type="RefSeq" id="WP_148068461.1">
    <property type="nucleotide sequence ID" value="NZ_VRZA01000003.1"/>
</dbReference>
<comment type="caution">
    <text evidence="3">The sequence shown here is derived from an EMBL/GenBank/DDBJ whole genome shotgun (WGS) entry which is preliminary data.</text>
</comment>
<dbReference type="SUPFAM" id="SSF51556">
    <property type="entry name" value="Metallo-dependent hydrolases"/>
    <property type="match status" value="1"/>
</dbReference>
<dbReference type="PANTHER" id="PTHR43135">
    <property type="entry name" value="ALPHA-D-RIBOSE 1-METHYLPHOSPHONATE 5-TRIPHOSPHATE DIPHOSPHATASE"/>
    <property type="match status" value="1"/>
</dbReference>
<feature type="domain" description="Amidohydrolase-related" evidence="2">
    <location>
        <begin position="124"/>
        <end position="267"/>
    </location>
</feature>
<dbReference type="InterPro" id="IPR011059">
    <property type="entry name" value="Metal-dep_hydrolase_composite"/>
</dbReference>
<dbReference type="Proteomes" id="UP000321039">
    <property type="component" value="Unassembled WGS sequence"/>
</dbReference>
<dbReference type="Gene3D" id="3.20.20.140">
    <property type="entry name" value="Metal-dependent hydrolases"/>
    <property type="match status" value="1"/>
</dbReference>
<organism evidence="3 4">
    <name type="scientific">Parahaliea maris</name>
    <dbReference type="NCBI Taxonomy" id="2716870"/>
    <lineage>
        <taxon>Bacteria</taxon>
        <taxon>Pseudomonadati</taxon>
        <taxon>Pseudomonadota</taxon>
        <taxon>Gammaproteobacteria</taxon>
        <taxon>Cellvibrionales</taxon>
        <taxon>Halieaceae</taxon>
        <taxon>Parahaliea</taxon>
    </lineage>
</organism>
<dbReference type="GO" id="GO:0016810">
    <property type="term" value="F:hydrolase activity, acting on carbon-nitrogen (but not peptide) bonds"/>
    <property type="evidence" value="ECO:0007669"/>
    <property type="project" value="InterPro"/>
</dbReference>
<feature type="chain" id="PRO_5022912005" evidence="1">
    <location>
        <begin position="28"/>
        <end position="546"/>
    </location>
</feature>
<evidence type="ECO:0000313" key="3">
    <source>
        <dbReference type="EMBL" id="TXS94119.1"/>
    </source>
</evidence>
<dbReference type="SUPFAM" id="SSF51338">
    <property type="entry name" value="Composite domain of metallo-dependent hydrolases"/>
    <property type="match status" value="1"/>
</dbReference>
<protein>
    <submittedName>
        <fullName evidence="3">Amidohydrolase family protein</fullName>
    </submittedName>
</protein>
<keyword evidence="1" id="KW-0732">Signal</keyword>
<dbReference type="PANTHER" id="PTHR43135:SF3">
    <property type="entry name" value="ALPHA-D-RIBOSE 1-METHYLPHOSPHONATE 5-TRIPHOSPHATE DIPHOSPHATASE"/>
    <property type="match status" value="1"/>
</dbReference>
<sequence>MKHATAPLRVLALAAACAAVLSSQAGAEEVTPGEEAITSVLARGVAAPRTAPPRGDESEGPFERLVIENAFLVDGTGAPPRGPVNIVIEGDRIADIKGGGTAGIHGGSNDWGPGSRVIDASGQYVLPGLIDAHAHLGTPSHAPAGSLTDPEYVLKLWLAHGVTTVRDVGAMMGLGWTLDHKKRSASGEISAPRMVVHSMFPEAMESPDAARKWVRAVRKRGADGIKFLGAAPDLIEAAMDEARELGMKTAYHHSQLSVTGTNVLDSARMGLDSMEHWYGLPEAMFEERVIQDYPYDYNYSNEQDRFGQAGRLWLQAAPPGSERWQATIDELISLDFTLDPTFTIYEAARDVMRARHAPWHDEYTMPYIARAFEPSPEVHGSFFFDWTTADEVAWKRNYQRWMTFVNDYKNAGGRVTVGSDAGFIYKIYGFAYVRELELLQEAGFHPLEVLKSATLNGAELLGMEDEIGSVEIGKRADLVIVNENPVANFKVLYGTGHLKLDEQSHTLERTEGIRYVIRDGIVFDKDKLLEDVRELVAAQKAAEAGA</sequence>
<dbReference type="Pfam" id="PF01979">
    <property type="entry name" value="Amidohydro_1"/>
    <property type="match status" value="2"/>
</dbReference>
<evidence type="ECO:0000256" key="1">
    <source>
        <dbReference type="SAM" id="SignalP"/>
    </source>
</evidence>
<dbReference type="Gene3D" id="2.30.40.10">
    <property type="entry name" value="Urease, subunit C, domain 1"/>
    <property type="match status" value="1"/>
</dbReference>
<dbReference type="EMBL" id="VRZA01000003">
    <property type="protein sequence ID" value="TXS94119.1"/>
    <property type="molecule type" value="Genomic_DNA"/>
</dbReference>
<proteinExistence type="predicted"/>
<name>A0A5C9A226_9GAMM</name>
<dbReference type="InterPro" id="IPR051781">
    <property type="entry name" value="Metallo-dep_Hydrolase"/>
</dbReference>
<accession>A0A5C9A226</accession>
<evidence type="ECO:0000313" key="4">
    <source>
        <dbReference type="Proteomes" id="UP000321039"/>
    </source>
</evidence>
<gene>
    <name evidence="3" type="ORF">FV139_10970</name>
</gene>
<reference evidence="3 4" key="1">
    <citation type="submission" date="2019-08" db="EMBL/GenBank/DDBJ databases">
        <title>Parahaliea maris sp. nov., isolated from the surface seawater.</title>
        <authorList>
            <person name="Liu Y."/>
        </authorList>
    </citation>
    <scope>NUCLEOTIDE SEQUENCE [LARGE SCALE GENOMIC DNA]</scope>
    <source>
        <strain evidence="3 4">HSLHS9</strain>
    </source>
</reference>
<dbReference type="AlphaFoldDB" id="A0A5C9A226"/>
<dbReference type="InterPro" id="IPR032466">
    <property type="entry name" value="Metal_Hydrolase"/>
</dbReference>
<evidence type="ECO:0000259" key="2">
    <source>
        <dbReference type="Pfam" id="PF01979"/>
    </source>
</evidence>
<dbReference type="InterPro" id="IPR006680">
    <property type="entry name" value="Amidohydro-rel"/>
</dbReference>
<feature type="signal peptide" evidence="1">
    <location>
        <begin position="1"/>
        <end position="27"/>
    </location>
</feature>